<organism evidence="2 3">
    <name type="scientific">Eucalyptus globulus</name>
    <name type="common">Tasmanian blue gum</name>
    <dbReference type="NCBI Taxonomy" id="34317"/>
    <lineage>
        <taxon>Eukaryota</taxon>
        <taxon>Viridiplantae</taxon>
        <taxon>Streptophyta</taxon>
        <taxon>Embryophyta</taxon>
        <taxon>Tracheophyta</taxon>
        <taxon>Spermatophyta</taxon>
        <taxon>Magnoliopsida</taxon>
        <taxon>eudicotyledons</taxon>
        <taxon>Gunneridae</taxon>
        <taxon>Pentapetalae</taxon>
        <taxon>rosids</taxon>
        <taxon>malvids</taxon>
        <taxon>Myrtales</taxon>
        <taxon>Myrtaceae</taxon>
        <taxon>Myrtoideae</taxon>
        <taxon>Eucalypteae</taxon>
        <taxon>Eucalyptus</taxon>
    </lineage>
</organism>
<feature type="transmembrane region" description="Helical" evidence="1">
    <location>
        <begin position="240"/>
        <end position="258"/>
    </location>
</feature>
<dbReference type="PANTHER" id="PTHR33698">
    <property type="entry name" value="NUCLEAR TRANSPORT FACTOR 2 (NTF2)-LIKE PROTEIN"/>
    <property type="match status" value="1"/>
</dbReference>
<protein>
    <recommendedName>
        <fullName evidence="4">SnoaL-like domain-containing protein</fullName>
    </recommendedName>
</protein>
<dbReference type="InterPro" id="IPR032710">
    <property type="entry name" value="NTF2-like_dom_sf"/>
</dbReference>
<keyword evidence="3" id="KW-1185">Reference proteome</keyword>
<name>A0ABD3L289_EUCGL</name>
<dbReference type="SUPFAM" id="SSF54427">
    <property type="entry name" value="NTF2-like"/>
    <property type="match status" value="1"/>
</dbReference>
<evidence type="ECO:0000313" key="2">
    <source>
        <dbReference type="EMBL" id="KAL3742260.1"/>
    </source>
</evidence>
<keyword evidence="1" id="KW-1133">Transmembrane helix</keyword>
<dbReference type="Proteomes" id="UP001634007">
    <property type="component" value="Unassembled WGS sequence"/>
</dbReference>
<proteinExistence type="predicted"/>
<keyword evidence="1" id="KW-0812">Transmembrane</keyword>
<evidence type="ECO:0000256" key="1">
    <source>
        <dbReference type="SAM" id="Phobius"/>
    </source>
</evidence>
<dbReference type="AlphaFoldDB" id="A0ABD3L289"/>
<gene>
    <name evidence="2" type="ORF">ACJRO7_017700</name>
</gene>
<evidence type="ECO:0008006" key="4">
    <source>
        <dbReference type="Google" id="ProtNLM"/>
    </source>
</evidence>
<dbReference type="PANTHER" id="PTHR33698:SF6">
    <property type="entry name" value="TRANSMEMBRANE PROTEIN"/>
    <property type="match status" value="1"/>
</dbReference>
<keyword evidence="1" id="KW-0472">Membrane</keyword>
<comment type="caution">
    <text evidence="2">The sequence shown here is derived from an EMBL/GenBank/DDBJ whole genome shotgun (WGS) entry which is preliminary data.</text>
</comment>
<accession>A0ABD3L289</accession>
<evidence type="ECO:0000313" key="3">
    <source>
        <dbReference type="Proteomes" id="UP001634007"/>
    </source>
</evidence>
<dbReference type="EMBL" id="JBJKBG010000004">
    <property type="protein sequence ID" value="KAL3742260.1"/>
    <property type="molecule type" value="Genomic_DNA"/>
</dbReference>
<reference evidence="2 3" key="1">
    <citation type="submission" date="2024-11" db="EMBL/GenBank/DDBJ databases">
        <title>Chromosome-level genome assembly of Eucalyptus globulus Labill. provides insights into its genome evolution.</title>
        <authorList>
            <person name="Li X."/>
        </authorList>
    </citation>
    <scope>NUCLEOTIDE SEQUENCE [LARGE SCALE GENOMIC DNA]</scope>
    <source>
        <strain evidence="2">CL2024</strain>
        <tissue evidence="2">Fresh tender leaves</tissue>
    </source>
</reference>
<sequence>MGLLVFPLSAMLCCREIISSTHPCIPQLSHFHGIHIHSDPPTTSNSFILSYHLPRSLHKPWILRGKDSRLKPLTATNSPSSGEDHQALEAVLKLYEAIQNKNLRELSDILGDECRCVSNFIPFFWAFQGKKQVLAFFSYLINALGNNIEIVVKPTMHDGMTVSVSWKLEWNKKTMPLGKGFSFHICQIYQGKVLIRNVEMIMESFPHMDIFRLRMLGFLMSMSEKMSSYIPIERKSKRTGFLILLALLSLAAIFVLILKI</sequence>
<dbReference type="Gene3D" id="3.10.450.50">
    <property type="match status" value="1"/>
</dbReference>